<dbReference type="PANTHER" id="PTHR21015:SF22">
    <property type="entry name" value="GLYCOSYLTRANSFERASE"/>
    <property type="match status" value="1"/>
</dbReference>
<dbReference type="PANTHER" id="PTHR21015">
    <property type="entry name" value="UDP-N-ACETYLGLUCOSAMINE--N-ACETYLMURAMYL-(PENTAPEPTIDE) PYROPHOSPHORYL-UNDECAPRENOL N-ACETYLGLUCOSAMINE TRANSFERASE 1"/>
    <property type="match status" value="1"/>
</dbReference>
<protein>
    <submittedName>
        <fullName evidence="2">UDP-2,4-diacetamido-2,4, 6-trideoxy-beta-L-altropyranose hydrolase</fullName>
        <ecNumber evidence="2">3.6.1.57</ecNumber>
    </submittedName>
</protein>
<proteinExistence type="predicted"/>
<dbReference type="InterPro" id="IPR020023">
    <property type="entry name" value="PseG"/>
</dbReference>
<reference evidence="2 3" key="1">
    <citation type="submission" date="2024-07" db="EMBL/GenBank/DDBJ databases">
        <title>Genomic Encyclopedia of Type Strains, Phase V (KMG-V): Genome sequencing to study the core and pangenomes of soil and plant-associated prokaryotes.</title>
        <authorList>
            <person name="Whitman W."/>
        </authorList>
    </citation>
    <scope>NUCLEOTIDE SEQUENCE [LARGE SCALE GENOMIC DNA]</scope>
    <source>
        <strain evidence="2 3">USDA 222</strain>
    </source>
</reference>
<comment type="caution">
    <text evidence="2">The sequence shown here is derived from an EMBL/GenBank/DDBJ whole genome shotgun (WGS) entry which is preliminary data.</text>
</comment>
<dbReference type="InterPro" id="IPR007235">
    <property type="entry name" value="Glyco_trans_28_C"/>
</dbReference>
<accession>A0ABV4GPM1</accession>
<name>A0ABV4GPM1_9BRAD</name>
<sequence>MGMGHLTRCLTLANALAEKGAQSCFLLRSHAAGLVALVEANGHAVRLLPDPSAGSRLETAEASTYAHWLPTTWQQDAEQTSFALNQIGVADWLIVDHYALDFRWENACRRGASRLLAIDDLADRRHDCDLLLDQNLVREMHARYRDRVVETCVQLLGPRYALLRPDFAQQRRLLTGRTGEIGRILVCYGGSDPANETAKALRAIADLERPSVEVDVVVGPSNPHADEIVQLCRGLSGARVHRGADNIAELMRRADLSIGAGGVMSWERCCLGLPAVAVDIADNQVGALTALADAGAALYLGSAAAVTVEMLAEGLLSLLDSAPRVRAMGQAALALADGEGRNRVVTQMYD</sequence>
<evidence type="ECO:0000313" key="2">
    <source>
        <dbReference type="EMBL" id="MEY9473666.1"/>
    </source>
</evidence>
<evidence type="ECO:0000259" key="1">
    <source>
        <dbReference type="Pfam" id="PF04101"/>
    </source>
</evidence>
<dbReference type="Gene3D" id="3.40.50.11190">
    <property type="match status" value="1"/>
</dbReference>
<feature type="domain" description="Glycosyl transferase family 28 C-terminal" evidence="1">
    <location>
        <begin position="186"/>
        <end position="332"/>
    </location>
</feature>
<dbReference type="EMBL" id="JBGBZN010000002">
    <property type="protein sequence ID" value="MEY9473666.1"/>
    <property type="molecule type" value="Genomic_DNA"/>
</dbReference>
<dbReference type="SUPFAM" id="SSF53756">
    <property type="entry name" value="UDP-Glycosyltransferase/glycogen phosphorylase"/>
    <property type="match status" value="1"/>
</dbReference>
<dbReference type="EC" id="3.6.1.57" evidence="2"/>
<keyword evidence="2" id="KW-0378">Hydrolase</keyword>
<dbReference type="NCBIfam" id="TIGR03590">
    <property type="entry name" value="PseG"/>
    <property type="match status" value="1"/>
</dbReference>
<gene>
    <name evidence="2" type="ORF">ABH992_006065</name>
</gene>
<dbReference type="Gene3D" id="3.40.50.2000">
    <property type="entry name" value="Glycogen Phosphorylase B"/>
    <property type="match status" value="1"/>
</dbReference>
<dbReference type="GO" id="GO:0016787">
    <property type="term" value="F:hydrolase activity"/>
    <property type="evidence" value="ECO:0007669"/>
    <property type="project" value="UniProtKB-KW"/>
</dbReference>
<dbReference type="Proteomes" id="UP001565474">
    <property type="component" value="Unassembled WGS sequence"/>
</dbReference>
<dbReference type="Pfam" id="PF04101">
    <property type="entry name" value="Glyco_tran_28_C"/>
    <property type="match status" value="1"/>
</dbReference>
<evidence type="ECO:0000313" key="3">
    <source>
        <dbReference type="Proteomes" id="UP001565474"/>
    </source>
</evidence>
<keyword evidence="3" id="KW-1185">Reference proteome</keyword>
<organism evidence="2 3">
    <name type="scientific">Bradyrhizobium yuanmingense</name>
    <dbReference type="NCBI Taxonomy" id="108015"/>
    <lineage>
        <taxon>Bacteria</taxon>
        <taxon>Pseudomonadati</taxon>
        <taxon>Pseudomonadota</taxon>
        <taxon>Alphaproteobacteria</taxon>
        <taxon>Hyphomicrobiales</taxon>
        <taxon>Nitrobacteraceae</taxon>
        <taxon>Bradyrhizobium</taxon>
    </lineage>
</organism>